<proteinExistence type="predicted"/>
<keyword evidence="3 8" id="KW-0597">Phosphoprotein</keyword>
<dbReference type="InterPro" id="IPR039420">
    <property type="entry name" value="WalR-like"/>
</dbReference>
<evidence type="ECO:0000256" key="5">
    <source>
        <dbReference type="ARBA" id="ARBA00023015"/>
    </source>
</evidence>
<dbReference type="PROSITE" id="PS50110">
    <property type="entry name" value="RESPONSE_REGULATORY"/>
    <property type="match status" value="1"/>
</dbReference>
<accession>A0ABW9VT91</accession>
<dbReference type="PANTHER" id="PTHR48111:SF35">
    <property type="entry name" value="TRANSCRIPTIONAL REGULATORY PROTEIN QSEB"/>
    <property type="match status" value="1"/>
</dbReference>
<feature type="DNA-binding region" description="OmpR/PhoB-type" evidence="9">
    <location>
        <begin position="124"/>
        <end position="218"/>
    </location>
</feature>
<evidence type="ECO:0000256" key="3">
    <source>
        <dbReference type="ARBA" id="ARBA00022553"/>
    </source>
</evidence>
<dbReference type="PANTHER" id="PTHR48111">
    <property type="entry name" value="REGULATOR OF RPOS"/>
    <property type="match status" value="1"/>
</dbReference>
<dbReference type="Gene3D" id="1.10.10.10">
    <property type="entry name" value="Winged helix-like DNA-binding domain superfamily/Winged helix DNA-binding domain"/>
    <property type="match status" value="1"/>
</dbReference>
<feature type="modified residue" description="4-aspartylphosphate" evidence="8">
    <location>
        <position position="51"/>
    </location>
</feature>
<dbReference type="Gene3D" id="3.40.50.2300">
    <property type="match status" value="1"/>
</dbReference>
<keyword evidence="2" id="KW-0963">Cytoplasm</keyword>
<feature type="domain" description="OmpR/PhoB-type" evidence="11">
    <location>
        <begin position="124"/>
        <end position="218"/>
    </location>
</feature>
<sequence length="222" mass="24682">MRILLTEDDPQLGRATQIGLEQNGYAVDWVTSAEHARTAARLHDYGCVLLDLGLPDQDGMQVLAGLRDTGYQGAVLVVTARDHIRQRIAGLDAGADDFIIKPFDLDELAARIRSASRRAAGRLREQLVHGNLVLDIADRHVTQAGQTVTLTMKEFLILQMLVEQAGRVLSREQLEKNLYSWGDEVESNAVQVHIHHLRRKLGRELIRTVHAVGYCIDKPAAP</sequence>
<keyword evidence="7" id="KW-0804">Transcription</keyword>
<evidence type="ECO:0000256" key="1">
    <source>
        <dbReference type="ARBA" id="ARBA00004496"/>
    </source>
</evidence>
<dbReference type="PROSITE" id="PS51755">
    <property type="entry name" value="OMPR_PHOB"/>
    <property type="match status" value="1"/>
</dbReference>
<dbReference type="InterPro" id="IPR001789">
    <property type="entry name" value="Sig_transdc_resp-reg_receiver"/>
</dbReference>
<dbReference type="SMART" id="SM00862">
    <property type="entry name" value="Trans_reg_C"/>
    <property type="match status" value="1"/>
</dbReference>
<evidence type="ECO:0000259" key="10">
    <source>
        <dbReference type="PROSITE" id="PS50110"/>
    </source>
</evidence>
<keyword evidence="5" id="KW-0805">Transcription regulation</keyword>
<comment type="caution">
    <text evidence="12">The sequence shown here is derived from an EMBL/GenBank/DDBJ whole genome shotgun (WGS) entry which is preliminary data.</text>
</comment>
<gene>
    <name evidence="12" type="ORF">GTP69_00380</name>
</gene>
<name>A0ABW9VT91_9BURK</name>
<evidence type="ECO:0000256" key="4">
    <source>
        <dbReference type="ARBA" id="ARBA00023012"/>
    </source>
</evidence>
<protein>
    <submittedName>
        <fullName evidence="12">Response regulator</fullName>
    </submittedName>
</protein>
<evidence type="ECO:0000256" key="2">
    <source>
        <dbReference type="ARBA" id="ARBA00022490"/>
    </source>
</evidence>
<dbReference type="Pfam" id="PF00072">
    <property type="entry name" value="Response_reg"/>
    <property type="match status" value="1"/>
</dbReference>
<dbReference type="SUPFAM" id="SSF52172">
    <property type="entry name" value="CheY-like"/>
    <property type="match status" value="1"/>
</dbReference>
<dbReference type="SMART" id="SM00448">
    <property type="entry name" value="REC"/>
    <property type="match status" value="1"/>
</dbReference>
<dbReference type="EMBL" id="WWCT01000001">
    <property type="protein sequence ID" value="MYN24859.1"/>
    <property type="molecule type" value="Genomic_DNA"/>
</dbReference>
<evidence type="ECO:0000256" key="9">
    <source>
        <dbReference type="PROSITE-ProRule" id="PRU01091"/>
    </source>
</evidence>
<keyword evidence="6 9" id="KW-0238">DNA-binding</keyword>
<keyword evidence="13" id="KW-1185">Reference proteome</keyword>
<dbReference type="Proteomes" id="UP000642144">
    <property type="component" value="Unassembled WGS sequence"/>
</dbReference>
<evidence type="ECO:0000256" key="6">
    <source>
        <dbReference type="ARBA" id="ARBA00023125"/>
    </source>
</evidence>
<evidence type="ECO:0000256" key="7">
    <source>
        <dbReference type="ARBA" id="ARBA00023163"/>
    </source>
</evidence>
<dbReference type="Pfam" id="PF00486">
    <property type="entry name" value="Trans_reg_C"/>
    <property type="match status" value="1"/>
</dbReference>
<keyword evidence="4" id="KW-0902">Two-component regulatory system</keyword>
<organism evidence="12 13">
    <name type="scientific">Duganella levis</name>
    <dbReference type="NCBI Taxonomy" id="2692169"/>
    <lineage>
        <taxon>Bacteria</taxon>
        <taxon>Pseudomonadati</taxon>
        <taxon>Pseudomonadota</taxon>
        <taxon>Betaproteobacteria</taxon>
        <taxon>Burkholderiales</taxon>
        <taxon>Oxalobacteraceae</taxon>
        <taxon>Telluria group</taxon>
        <taxon>Duganella</taxon>
    </lineage>
</organism>
<evidence type="ECO:0000313" key="13">
    <source>
        <dbReference type="Proteomes" id="UP000642144"/>
    </source>
</evidence>
<dbReference type="InterPro" id="IPR036388">
    <property type="entry name" value="WH-like_DNA-bd_sf"/>
</dbReference>
<feature type="domain" description="Response regulatory" evidence="10">
    <location>
        <begin position="2"/>
        <end position="116"/>
    </location>
</feature>
<evidence type="ECO:0000256" key="8">
    <source>
        <dbReference type="PROSITE-ProRule" id="PRU00169"/>
    </source>
</evidence>
<evidence type="ECO:0000259" key="11">
    <source>
        <dbReference type="PROSITE" id="PS51755"/>
    </source>
</evidence>
<comment type="subcellular location">
    <subcellularLocation>
        <location evidence="1">Cytoplasm</location>
    </subcellularLocation>
</comment>
<dbReference type="CDD" id="cd00383">
    <property type="entry name" value="trans_reg_C"/>
    <property type="match status" value="1"/>
</dbReference>
<reference evidence="12 13" key="1">
    <citation type="submission" date="2019-12" db="EMBL/GenBank/DDBJ databases">
        <title>Novel species isolated from a subtropical stream in China.</title>
        <authorList>
            <person name="Lu H."/>
        </authorList>
    </citation>
    <scope>NUCLEOTIDE SEQUENCE [LARGE SCALE GENOMIC DNA]</scope>
    <source>
        <strain evidence="12 13">CY42W</strain>
    </source>
</reference>
<dbReference type="InterPro" id="IPR011006">
    <property type="entry name" value="CheY-like_superfamily"/>
</dbReference>
<dbReference type="Gene3D" id="6.10.250.690">
    <property type="match status" value="1"/>
</dbReference>
<evidence type="ECO:0000313" key="12">
    <source>
        <dbReference type="EMBL" id="MYN24859.1"/>
    </source>
</evidence>
<dbReference type="InterPro" id="IPR001867">
    <property type="entry name" value="OmpR/PhoB-type_DNA-bd"/>
</dbReference>
<dbReference type="RefSeq" id="WP_161053017.1">
    <property type="nucleotide sequence ID" value="NZ_WWCT01000001.1"/>
</dbReference>
<dbReference type="CDD" id="cd17624">
    <property type="entry name" value="REC_OmpR_PmrA-like"/>
    <property type="match status" value="1"/>
</dbReference>